<organism evidence="2 3">
    <name type="scientific">Naumannella halotolerans</name>
    <dbReference type="NCBI Taxonomy" id="993414"/>
    <lineage>
        <taxon>Bacteria</taxon>
        <taxon>Bacillati</taxon>
        <taxon>Actinomycetota</taxon>
        <taxon>Actinomycetes</taxon>
        <taxon>Propionibacteriales</taxon>
        <taxon>Propionibacteriaceae</taxon>
        <taxon>Naumannella</taxon>
    </lineage>
</organism>
<keyword evidence="3" id="KW-1185">Reference proteome</keyword>
<dbReference type="AlphaFoldDB" id="A0A4R7J9Z0"/>
<evidence type="ECO:0000256" key="1">
    <source>
        <dbReference type="SAM" id="SignalP"/>
    </source>
</evidence>
<evidence type="ECO:0000313" key="2">
    <source>
        <dbReference type="EMBL" id="TDT34124.1"/>
    </source>
</evidence>
<keyword evidence="1" id="KW-0732">Signal</keyword>
<feature type="chain" id="PRO_5039577424" description="Secreted protein" evidence="1">
    <location>
        <begin position="28"/>
        <end position="141"/>
    </location>
</feature>
<accession>A0A4R7J9Z0</accession>
<sequence>MNCSPGRRALLAAASVLVLASGCAASATEPTPEPVPSTAPNLGDGVTSLAELGVDNGPAAWTPLPADISVGEVVDQENVVTLIVLAPEGEQFIDFLDQQLPAAGFSIESASKTGLVFSGYGWTGGATTGEATALTLRRDQD</sequence>
<evidence type="ECO:0008006" key="4">
    <source>
        <dbReference type="Google" id="ProtNLM"/>
    </source>
</evidence>
<dbReference type="Proteomes" id="UP000295371">
    <property type="component" value="Unassembled WGS sequence"/>
</dbReference>
<feature type="signal peptide" evidence="1">
    <location>
        <begin position="1"/>
        <end position="27"/>
    </location>
</feature>
<evidence type="ECO:0000313" key="3">
    <source>
        <dbReference type="Proteomes" id="UP000295371"/>
    </source>
</evidence>
<dbReference type="PROSITE" id="PS51257">
    <property type="entry name" value="PROKAR_LIPOPROTEIN"/>
    <property type="match status" value="1"/>
</dbReference>
<comment type="caution">
    <text evidence="2">The sequence shown here is derived from an EMBL/GenBank/DDBJ whole genome shotgun (WGS) entry which is preliminary data.</text>
</comment>
<dbReference type="RefSeq" id="WP_133754541.1">
    <property type="nucleotide sequence ID" value="NZ_SOAW01000001.1"/>
</dbReference>
<proteinExistence type="predicted"/>
<reference evidence="2 3" key="1">
    <citation type="submission" date="2019-03" db="EMBL/GenBank/DDBJ databases">
        <title>Genomic Encyclopedia of Archaeal and Bacterial Type Strains, Phase II (KMG-II): from individual species to whole genera.</title>
        <authorList>
            <person name="Goeker M."/>
        </authorList>
    </citation>
    <scope>NUCLEOTIDE SEQUENCE [LARGE SCALE GENOMIC DNA]</scope>
    <source>
        <strain evidence="2 3">DSM 24323</strain>
    </source>
</reference>
<name>A0A4R7J9Z0_9ACTN</name>
<dbReference type="EMBL" id="SOAW01000001">
    <property type="protein sequence ID" value="TDT34124.1"/>
    <property type="molecule type" value="Genomic_DNA"/>
</dbReference>
<gene>
    <name evidence="2" type="ORF">CLV29_1777</name>
</gene>
<protein>
    <recommendedName>
        <fullName evidence="4">Secreted protein</fullName>
    </recommendedName>
</protein>